<dbReference type="SUPFAM" id="SSF56176">
    <property type="entry name" value="FAD-binding/transporter-associated domain-like"/>
    <property type="match status" value="1"/>
</dbReference>
<feature type="domain" description="FAD-binding PCMH-type" evidence="6">
    <location>
        <begin position="57"/>
        <end position="228"/>
    </location>
</feature>
<sequence>MALLQALGVALTALITFTTADVSQCCRNLATKLGTQSFFGHNDTDFAIQNTRWSTNARLDPACIVKPHSAVQVAQAVTVLVEGDCEFAIKAGGHTPWSGANSIDHGVVIDLSSINRTALSPDRSFARLGAGGTWGHAYNQLNGSGVAIPGGRVKTVGVGGLVLGGGYSWLTPKVGWVANNVLNYEIVLASGEVRNVNASSDSDLFMALKGGGNNFGIVTSFDIATFKHDQKIWGGFFALPTTDTSTTFQSFQKFIEKVAEGDDDASLVALEFVHTKSSTQDQIINWVSSIDAVNETSALWAYDPLFSGNKLANSTGWTTFADFPNSIPPVARVTFATVTVQPMAIDSVPVLEKVHQITRDVYETLSHVPDLVWDVQYEPLPRVYDDRGLVDGGNIMGLNYTTKNLVIVFLMPLWEDARYDNEINSAVQKWLTLVQTYIAVHDVGYPFEYLNYAAPFQTPLASYGAQNLQFLKEVSKKYDPDQVFQRLVPGGFKLS</sequence>
<dbReference type="Proteomes" id="UP000237631">
    <property type="component" value="Unassembled WGS sequence"/>
</dbReference>
<dbReference type="InterPro" id="IPR016169">
    <property type="entry name" value="FAD-bd_PCMH_sub2"/>
</dbReference>
<feature type="chain" id="PRO_5015453758" description="FAD-binding PCMH-type domain-containing protein" evidence="5">
    <location>
        <begin position="21"/>
        <end position="495"/>
    </location>
</feature>
<evidence type="ECO:0000256" key="4">
    <source>
        <dbReference type="ARBA" id="ARBA00023002"/>
    </source>
</evidence>
<accession>A0A2S6C459</accession>
<gene>
    <name evidence="7" type="ORF">CBER1_02531</name>
</gene>
<protein>
    <recommendedName>
        <fullName evidence="6">FAD-binding PCMH-type domain-containing protein</fullName>
    </recommendedName>
</protein>
<keyword evidence="3" id="KW-0274">FAD</keyword>
<keyword evidence="5" id="KW-0732">Signal</keyword>
<evidence type="ECO:0000256" key="1">
    <source>
        <dbReference type="ARBA" id="ARBA00005466"/>
    </source>
</evidence>
<dbReference type="EMBL" id="PNEN01000562">
    <property type="protein sequence ID" value="PPJ54519.1"/>
    <property type="molecule type" value="Genomic_DNA"/>
</dbReference>
<dbReference type="Pfam" id="PF01565">
    <property type="entry name" value="FAD_binding_4"/>
    <property type="match status" value="1"/>
</dbReference>
<evidence type="ECO:0000313" key="7">
    <source>
        <dbReference type="EMBL" id="PPJ54519.1"/>
    </source>
</evidence>
<dbReference type="PANTHER" id="PTHR42973:SF13">
    <property type="entry name" value="FAD-BINDING PCMH-TYPE DOMAIN-CONTAINING PROTEIN"/>
    <property type="match status" value="1"/>
</dbReference>
<dbReference type="InterPro" id="IPR036318">
    <property type="entry name" value="FAD-bd_PCMH-like_sf"/>
</dbReference>
<dbReference type="InterPro" id="IPR006094">
    <property type="entry name" value="Oxid_FAD_bind_N"/>
</dbReference>
<evidence type="ECO:0000256" key="3">
    <source>
        <dbReference type="ARBA" id="ARBA00022827"/>
    </source>
</evidence>
<evidence type="ECO:0000313" key="8">
    <source>
        <dbReference type="Proteomes" id="UP000237631"/>
    </source>
</evidence>
<dbReference type="AlphaFoldDB" id="A0A2S6C459"/>
<feature type="signal peptide" evidence="5">
    <location>
        <begin position="1"/>
        <end position="20"/>
    </location>
</feature>
<comment type="caution">
    <text evidence="7">The sequence shown here is derived from an EMBL/GenBank/DDBJ whole genome shotgun (WGS) entry which is preliminary data.</text>
</comment>
<keyword evidence="8" id="KW-1185">Reference proteome</keyword>
<keyword evidence="2" id="KW-0285">Flavoprotein</keyword>
<evidence type="ECO:0000256" key="2">
    <source>
        <dbReference type="ARBA" id="ARBA00022630"/>
    </source>
</evidence>
<proteinExistence type="inferred from homology"/>
<dbReference type="PANTHER" id="PTHR42973">
    <property type="entry name" value="BINDING OXIDOREDUCTASE, PUTATIVE (AFU_ORTHOLOGUE AFUA_1G17690)-RELATED"/>
    <property type="match status" value="1"/>
</dbReference>
<keyword evidence="4" id="KW-0560">Oxidoreductase</keyword>
<organism evidence="7 8">
    <name type="scientific">Cercospora berteroae</name>
    <dbReference type="NCBI Taxonomy" id="357750"/>
    <lineage>
        <taxon>Eukaryota</taxon>
        <taxon>Fungi</taxon>
        <taxon>Dikarya</taxon>
        <taxon>Ascomycota</taxon>
        <taxon>Pezizomycotina</taxon>
        <taxon>Dothideomycetes</taxon>
        <taxon>Dothideomycetidae</taxon>
        <taxon>Mycosphaerellales</taxon>
        <taxon>Mycosphaerellaceae</taxon>
        <taxon>Cercospora</taxon>
    </lineage>
</organism>
<dbReference type="Gene3D" id="3.30.465.10">
    <property type="match status" value="1"/>
</dbReference>
<dbReference type="InterPro" id="IPR016166">
    <property type="entry name" value="FAD-bd_PCMH"/>
</dbReference>
<comment type="similarity">
    <text evidence="1">Belongs to the oxygen-dependent FAD-linked oxidoreductase family.</text>
</comment>
<evidence type="ECO:0000256" key="5">
    <source>
        <dbReference type="SAM" id="SignalP"/>
    </source>
</evidence>
<dbReference type="PROSITE" id="PS51387">
    <property type="entry name" value="FAD_PCMH"/>
    <property type="match status" value="1"/>
</dbReference>
<reference evidence="8" key="1">
    <citation type="journal article" date="2017" name="bioRxiv">
        <title>Conservation of a gene cluster reveals novel cercosporin biosynthetic mechanisms and extends production to the genus Colletotrichum.</title>
        <authorList>
            <person name="de Jonge R."/>
            <person name="Ebert M.K."/>
            <person name="Huitt-Roehl C.R."/>
            <person name="Pal P."/>
            <person name="Suttle J.C."/>
            <person name="Spanner R.E."/>
            <person name="Neubauer J.D."/>
            <person name="Jurick W.M.II."/>
            <person name="Stott K.A."/>
            <person name="Secor G.A."/>
            <person name="Thomma B.P.H.J."/>
            <person name="Van de Peer Y."/>
            <person name="Townsend C.A."/>
            <person name="Bolton M.D."/>
        </authorList>
    </citation>
    <scope>NUCLEOTIDE SEQUENCE [LARGE SCALE GENOMIC DNA]</scope>
    <source>
        <strain evidence="8">CBS538.71</strain>
    </source>
</reference>
<dbReference type="OrthoDB" id="2151789at2759"/>
<dbReference type="GO" id="GO:0016491">
    <property type="term" value="F:oxidoreductase activity"/>
    <property type="evidence" value="ECO:0007669"/>
    <property type="project" value="UniProtKB-KW"/>
</dbReference>
<dbReference type="GO" id="GO:0071949">
    <property type="term" value="F:FAD binding"/>
    <property type="evidence" value="ECO:0007669"/>
    <property type="project" value="InterPro"/>
</dbReference>
<evidence type="ECO:0000259" key="6">
    <source>
        <dbReference type="PROSITE" id="PS51387"/>
    </source>
</evidence>
<name>A0A2S6C459_9PEZI</name>
<dbReference type="InterPro" id="IPR050416">
    <property type="entry name" value="FAD-linked_Oxidoreductase"/>
</dbReference>